<protein>
    <submittedName>
        <fullName evidence="1">Uncharacterized protein</fullName>
    </submittedName>
</protein>
<name>T1JSR7_TETUR</name>
<dbReference type="EnsemblMetazoa" id="tetur01g11490.1">
    <property type="protein sequence ID" value="tetur01g11490.1"/>
    <property type="gene ID" value="tetur01g11490"/>
</dbReference>
<dbReference type="AlphaFoldDB" id="T1JSR7"/>
<proteinExistence type="predicted"/>
<reference evidence="2" key="1">
    <citation type="submission" date="2011-08" db="EMBL/GenBank/DDBJ databases">
        <authorList>
            <person name="Rombauts S."/>
        </authorList>
    </citation>
    <scope>NUCLEOTIDE SEQUENCE</scope>
    <source>
        <strain evidence="2">London</strain>
    </source>
</reference>
<dbReference type="EMBL" id="CAEY01000467">
    <property type="status" value="NOT_ANNOTATED_CDS"/>
    <property type="molecule type" value="Genomic_DNA"/>
</dbReference>
<organism evidence="1 2">
    <name type="scientific">Tetranychus urticae</name>
    <name type="common">Two-spotted spider mite</name>
    <dbReference type="NCBI Taxonomy" id="32264"/>
    <lineage>
        <taxon>Eukaryota</taxon>
        <taxon>Metazoa</taxon>
        <taxon>Ecdysozoa</taxon>
        <taxon>Arthropoda</taxon>
        <taxon>Chelicerata</taxon>
        <taxon>Arachnida</taxon>
        <taxon>Acari</taxon>
        <taxon>Acariformes</taxon>
        <taxon>Trombidiformes</taxon>
        <taxon>Prostigmata</taxon>
        <taxon>Eleutherengona</taxon>
        <taxon>Raphignathae</taxon>
        <taxon>Tetranychoidea</taxon>
        <taxon>Tetranychidae</taxon>
        <taxon>Tetranychus</taxon>
    </lineage>
</organism>
<sequence length="186" mass="21462">MCFEPMSLIDPDKLFKHQPEFAASIGVHDTESWLKMLQTNGSTLNYLLTGNLTIKQITDLLYETGRFIESVELSAGGRKPVLDLCKVKRFYNAGHTCILLQFNHSKSQELDPHFELKNNKNFLARISVQQGIAKHIPRAFSTLVEPDTLPWDHKATWVNLPLQQEPSRIPIDFRTMKNEYLPHPYR</sequence>
<dbReference type="Proteomes" id="UP000015104">
    <property type="component" value="Unassembled WGS sequence"/>
</dbReference>
<evidence type="ECO:0000313" key="1">
    <source>
        <dbReference type="EnsemblMetazoa" id="tetur01g11490.1"/>
    </source>
</evidence>
<accession>T1JSR7</accession>
<evidence type="ECO:0000313" key="2">
    <source>
        <dbReference type="Proteomes" id="UP000015104"/>
    </source>
</evidence>
<reference evidence="1" key="2">
    <citation type="submission" date="2015-06" db="UniProtKB">
        <authorList>
            <consortium name="EnsemblMetazoa"/>
        </authorList>
    </citation>
    <scope>IDENTIFICATION</scope>
</reference>
<dbReference type="HOGENOM" id="CLU_1456245_0_0_1"/>
<keyword evidence="2" id="KW-1185">Reference proteome</keyword>